<sequence length="199" mass="21897">MSQTAAPREGEQRCKIIAAAERLFREIGYQKTTVADIARALGMSPANVYRFFGAKSEINQAVGRQMMREVEEALREIALGPGSASQRLFDLVTANEAMNAARYVSDRKLHDMVEAALTENWPIIAEHIGNVDACLELVIESGVKSGEFAPLDPKLGARLVHTACIRYCHPRLLVECADHAVPSSAQMIDFCLKALRNGR</sequence>
<dbReference type="InterPro" id="IPR050109">
    <property type="entry name" value="HTH-type_TetR-like_transc_reg"/>
</dbReference>
<dbReference type="SUPFAM" id="SSF46689">
    <property type="entry name" value="Homeodomain-like"/>
    <property type="match status" value="1"/>
</dbReference>
<dbReference type="InterPro" id="IPR001647">
    <property type="entry name" value="HTH_TetR"/>
</dbReference>
<evidence type="ECO:0000256" key="1">
    <source>
        <dbReference type="ARBA" id="ARBA00023015"/>
    </source>
</evidence>
<evidence type="ECO:0000313" key="7">
    <source>
        <dbReference type="Proteomes" id="UP000309061"/>
    </source>
</evidence>
<keyword evidence="7" id="KW-1185">Reference proteome</keyword>
<dbReference type="AlphaFoldDB" id="A0A6B8KJW6"/>
<evidence type="ECO:0000313" key="6">
    <source>
        <dbReference type="EMBL" id="QGM47839.1"/>
    </source>
</evidence>
<evidence type="ECO:0000256" key="2">
    <source>
        <dbReference type="ARBA" id="ARBA00023125"/>
    </source>
</evidence>
<dbReference type="PROSITE" id="PS50977">
    <property type="entry name" value="HTH_TETR_2"/>
    <property type="match status" value="1"/>
</dbReference>
<proteinExistence type="predicted"/>
<dbReference type="KEGG" id="mhey:H2LOC_020365"/>
<dbReference type="OrthoDB" id="9802802at2"/>
<dbReference type="InterPro" id="IPR009057">
    <property type="entry name" value="Homeodomain-like_sf"/>
</dbReference>
<evidence type="ECO:0000256" key="4">
    <source>
        <dbReference type="PROSITE-ProRule" id="PRU00335"/>
    </source>
</evidence>
<dbReference type="RefSeq" id="WP_136494490.1">
    <property type="nucleotide sequence ID" value="NZ_CP046052.1"/>
</dbReference>
<feature type="DNA-binding region" description="H-T-H motif" evidence="4">
    <location>
        <begin position="33"/>
        <end position="52"/>
    </location>
</feature>
<dbReference type="GO" id="GO:0000976">
    <property type="term" value="F:transcription cis-regulatory region binding"/>
    <property type="evidence" value="ECO:0007669"/>
    <property type="project" value="TreeGrafter"/>
</dbReference>
<dbReference type="EMBL" id="CP046052">
    <property type="protein sequence ID" value="QGM47839.1"/>
    <property type="molecule type" value="Genomic_DNA"/>
</dbReference>
<dbReference type="InterPro" id="IPR036271">
    <property type="entry name" value="Tet_transcr_reg_TetR-rel_C_sf"/>
</dbReference>
<keyword evidence="1" id="KW-0805">Transcription regulation</keyword>
<evidence type="ECO:0000256" key="3">
    <source>
        <dbReference type="ARBA" id="ARBA00023163"/>
    </source>
</evidence>
<dbReference type="Gene3D" id="1.10.357.10">
    <property type="entry name" value="Tetracycline Repressor, domain 2"/>
    <property type="match status" value="1"/>
</dbReference>
<dbReference type="GO" id="GO:0003700">
    <property type="term" value="F:DNA-binding transcription factor activity"/>
    <property type="evidence" value="ECO:0007669"/>
    <property type="project" value="TreeGrafter"/>
</dbReference>
<accession>A0A6B8KJW6</accession>
<dbReference type="PANTHER" id="PTHR30055:SF151">
    <property type="entry name" value="TRANSCRIPTIONAL REGULATORY PROTEIN"/>
    <property type="match status" value="1"/>
</dbReference>
<dbReference type="PRINTS" id="PR00455">
    <property type="entry name" value="HTHTETR"/>
</dbReference>
<keyword evidence="3" id="KW-0804">Transcription</keyword>
<dbReference type="Proteomes" id="UP000309061">
    <property type="component" value="Chromosome"/>
</dbReference>
<keyword evidence="2 4" id="KW-0238">DNA-binding</keyword>
<dbReference type="Pfam" id="PF17935">
    <property type="entry name" value="TetR_C_27"/>
    <property type="match status" value="1"/>
</dbReference>
<dbReference type="Pfam" id="PF00440">
    <property type="entry name" value="TetR_N"/>
    <property type="match status" value="1"/>
</dbReference>
<dbReference type="InterPro" id="IPR041478">
    <property type="entry name" value="TetR_C_27"/>
</dbReference>
<dbReference type="SUPFAM" id="SSF48498">
    <property type="entry name" value="Tetracyclin repressor-like, C-terminal domain"/>
    <property type="match status" value="1"/>
</dbReference>
<gene>
    <name evidence="6" type="ORF">H2LOC_020365</name>
</gene>
<evidence type="ECO:0000259" key="5">
    <source>
        <dbReference type="PROSITE" id="PS50977"/>
    </source>
</evidence>
<reference evidence="6 7" key="1">
    <citation type="submission" date="2019-11" db="EMBL/GenBank/DDBJ databases">
        <title>The genome sequence of Methylocystis heyeri.</title>
        <authorList>
            <person name="Oshkin I.Y."/>
            <person name="Miroshnikov K."/>
            <person name="Dedysh S.N."/>
        </authorList>
    </citation>
    <scope>NUCLEOTIDE SEQUENCE [LARGE SCALE GENOMIC DNA]</scope>
    <source>
        <strain evidence="6 7">H2</strain>
    </source>
</reference>
<feature type="domain" description="HTH tetR-type" evidence="5">
    <location>
        <begin position="10"/>
        <end position="70"/>
    </location>
</feature>
<name>A0A6B8KJW6_9HYPH</name>
<dbReference type="PANTHER" id="PTHR30055">
    <property type="entry name" value="HTH-TYPE TRANSCRIPTIONAL REGULATOR RUTR"/>
    <property type="match status" value="1"/>
</dbReference>
<protein>
    <submittedName>
        <fullName evidence="6">TetR family transcriptional regulator</fullName>
    </submittedName>
</protein>
<organism evidence="6 7">
    <name type="scientific">Methylocystis heyeri</name>
    <dbReference type="NCBI Taxonomy" id="391905"/>
    <lineage>
        <taxon>Bacteria</taxon>
        <taxon>Pseudomonadati</taxon>
        <taxon>Pseudomonadota</taxon>
        <taxon>Alphaproteobacteria</taxon>
        <taxon>Hyphomicrobiales</taxon>
        <taxon>Methylocystaceae</taxon>
        <taxon>Methylocystis</taxon>
    </lineage>
</organism>